<dbReference type="eggNOG" id="COG0776">
    <property type="taxonomic scope" value="Bacteria"/>
</dbReference>
<dbReference type="PANTHER" id="PTHR33175">
    <property type="entry name" value="DNA-BINDING PROTEIN HU"/>
    <property type="match status" value="1"/>
</dbReference>
<evidence type="ECO:0000256" key="4">
    <source>
        <dbReference type="RuleBase" id="RU003939"/>
    </source>
</evidence>
<dbReference type="InterPro" id="IPR020816">
    <property type="entry name" value="Histone-like_DNA-bd_CS"/>
</dbReference>
<evidence type="ECO:0000313" key="5">
    <source>
        <dbReference type="EMBL" id="AEB84105.1"/>
    </source>
</evidence>
<reference evidence="5 6" key="1">
    <citation type="journal article" date="2011" name="J. Bacteriol.">
        <title>Genome Sequences of Alicycliphilus denitrificans Strains BC and K601T.</title>
        <authorList>
            <person name="Oosterkamp M.J."/>
            <person name="Veuskens T."/>
            <person name="Plugge C.M."/>
            <person name="Langenhoff A.A."/>
            <person name="Gerritse J."/>
            <person name="van Berkel W.J."/>
            <person name="Pieper D.H."/>
            <person name="Junca H."/>
            <person name="Goodwin L.A."/>
            <person name="Daligault H.E."/>
            <person name="Bruce D.C."/>
            <person name="Detter J.C."/>
            <person name="Tapia R."/>
            <person name="Han C.S."/>
            <person name="Land M.L."/>
            <person name="Hauser L.J."/>
            <person name="Smidt H."/>
            <person name="Stams A.J."/>
        </authorList>
    </citation>
    <scope>NUCLEOTIDE SEQUENCE [LARGE SCALE GENOMIC DNA]</scope>
    <source>
        <strain evidence="6">DSM 14773 / CIP 107495 / K601</strain>
    </source>
</reference>
<dbReference type="InterPro" id="IPR010992">
    <property type="entry name" value="IHF-like_DNA-bd_dom_sf"/>
</dbReference>
<dbReference type="Pfam" id="PF00216">
    <property type="entry name" value="Bac_DNA_binding"/>
    <property type="match status" value="1"/>
</dbReference>
<keyword evidence="6" id="KW-1185">Reference proteome</keyword>
<reference evidence="5 6" key="2">
    <citation type="submission" date="2011-04" db="EMBL/GenBank/DDBJ databases">
        <title>Complete sequence of chromosome of Alicycliphilus denitrificans K601.</title>
        <authorList>
            <consortium name="US DOE Joint Genome Institute"/>
            <person name="Lucas S."/>
            <person name="Han J."/>
            <person name="Lapidus A."/>
            <person name="Cheng J.-F."/>
            <person name="Goodwin L."/>
            <person name="Pitluck S."/>
            <person name="Peters L."/>
            <person name="Zeytun A."/>
            <person name="Detter J.C."/>
            <person name="Han C."/>
            <person name="Tapia R."/>
            <person name="Land M."/>
            <person name="Hauser L."/>
            <person name="Kyrpides N."/>
            <person name="Ivanova N."/>
            <person name="Mikhailova N."/>
            <person name="Pagani I."/>
            <person name="Oosterkamp M."/>
            <person name="Pieper D."/>
            <person name="van Berkel W."/>
            <person name="Langenhoff A."/>
            <person name="Smidt H."/>
            <person name="Stams A."/>
            <person name="Woyke T."/>
        </authorList>
    </citation>
    <scope>NUCLEOTIDE SEQUENCE [LARGE SCALE GENOMIC DNA]</scope>
    <source>
        <strain evidence="6">DSM 14773 / CIP 107495 / K601</strain>
    </source>
</reference>
<dbReference type="Gene3D" id="4.10.520.10">
    <property type="entry name" value="IHF-like DNA-binding proteins"/>
    <property type="match status" value="1"/>
</dbReference>
<dbReference type="Proteomes" id="UP000007938">
    <property type="component" value="Chromosome"/>
</dbReference>
<proteinExistence type="inferred from homology"/>
<dbReference type="SUPFAM" id="SSF47729">
    <property type="entry name" value="IHF-like DNA-binding proteins"/>
    <property type="match status" value="1"/>
</dbReference>
<dbReference type="EMBL" id="CP002657">
    <property type="protein sequence ID" value="AEB84105.1"/>
    <property type="molecule type" value="Genomic_DNA"/>
</dbReference>
<keyword evidence="2" id="KW-0226">DNA condensation</keyword>
<sequence>MDRNPQTHTFDMNRAQLVEILASKNDLSKTAANAVLETLTETIQTAVKKGDTVQLVGFGTFKSAKRAARTGKNPATGAALKIPASTVPKFVPGAKFKAVVDPKAAKRKAGK</sequence>
<dbReference type="HOGENOM" id="CLU_105066_3_1_4"/>
<evidence type="ECO:0000256" key="2">
    <source>
        <dbReference type="ARBA" id="ARBA00023067"/>
    </source>
</evidence>
<dbReference type="SMART" id="SM00411">
    <property type="entry name" value="BHL"/>
    <property type="match status" value="1"/>
</dbReference>
<dbReference type="InterPro" id="IPR000119">
    <property type="entry name" value="Hist_DNA-bd"/>
</dbReference>
<dbReference type="STRING" id="596154.Alide2_1715"/>
<keyword evidence="3 5" id="KW-0238">DNA-binding</keyword>
<protein>
    <submittedName>
        <fullName evidence="5">Histone family protein DNA-binding protein</fullName>
    </submittedName>
</protein>
<accession>F4G4R0</accession>
<organism evidence="5 6">
    <name type="scientific">Alicycliphilus denitrificans (strain DSM 14773 / CIP 107495 / K601)</name>
    <dbReference type="NCBI Taxonomy" id="596154"/>
    <lineage>
        <taxon>Bacteria</taxon>
        <taxon>Pseudomonadati</taxon>
        <taxon>Pseudomonadota</taxon>
        <taxon>Betaproteobacteria</taxon>
        <taxon>Burkholderiales</taxon>
        <taxon>Comamonadaceae</taxon>
        <taxon>Alicycliphilus</taxon>
    </lineage>
</organism>
<evidence type="ECO:0000313" key="6">
    <source>
        <dbReference type="Proteomes" id="UP000007938"/>
    </source>
</evidence>
<dbReference type="AlphaFoldDB" id="F4G4R0"/>
<evidence type="ECO:0000256" key="1">
    <source>
        <dbReference type="ARBA" id="ARBA00010529"/>
    </source>
</evidence>
<dbReference type="PROSITE" id="PS00045">
    <property type="entry name" value="HISTONE_LIKE"/>
    <property type="match status" value="1"/>
</dbReference>
<dbReference type="GO" id="GO:0030527">
    <property type="term" value="F:structural constituent of chromatin"/>
    <property type="evidence" value="ECO:0007669"/>
    <property type="project" value="InterPro"/>
</dbReference>
<comment type="similarity">
    <text evidence="1 4">Belongs to the bacterial histone-like protein family.</text>
</comment>
<dbReference type="PRINTS" id="PR01727">
    <property type="entry name" value="DNABINDINGHU"/>
</dbReference>
<dbReference type="CDD" id="cd13831">
    <property type="entry name" value="HU"/>
    <property type="match status" value="1"/>
</dbReference>
<dbReference type="GO" id="GO:0003677">
    <property type="term" value="F:DNA binding"/>
    <property type="evidence" value="ECO:0007669"/>
    <property type="project" value="UniProtKB-KW"/>
</dbReference>
<evidence type="ECO:0000256" key="3">
    <source>
        <dbReference type="ARBA" id="ARBA00023125"/>
    </source>
</evidence>
<dbReference type="PANTHER" id="PTHR33175:SF3">
    <property type="entry name" value="DNA-BINDING PROTEIN HU-BETA"/>
    <property type="match status" value="1"/>
</dbReference>
<dbReference type="KEGG" id="adk:Alide2_1715"/>
<gene>
    <name evidence="5" type="ordered locus">Alide2_1715</name>
</gene>
<dbReference type="GO" id="GO:0030261">
    <property type="term" value="P:chromosome condensation"/>
    <property type="evidence" value="ECO:0007669"/>
    <property type="project" value="UniProtKB-KW"/>
</dbReference>
<name>F4G4R0_ALIDK</name>